<name>A0A226WXR0_CABSO</name>
<protein>
    <submittedName>
        <fullName evidence="1">Uncharacterized protein</fullName>
    </submittedName>
</protein>
<comment type="caution">
    <text evidence="1">The sequence shown here is derived from an EMBL/GenBank/DDBJ whole genome shotgun (WGS) entry which is preliminary data.</text>
</comment>
<accession>A0A226WXR0</accession>
<sequence length="39" mass="4044">MANALIGMNSCAGSAEGLTFSTVHDGMPQAWVSNTCWPS</sequence>
<gene>
    <name evidence="1" type="ORF">BSU04_24910</name>
</gene>
<reference evidence="2" key="1">
    <citation type="submission" date="2017-01" db="EMBL/GenBank/DDBJ databases">
        <title>Genome Analysis of Deinococcus marmoris KOPRI26562.</title>
        <authorList>
            <person name="Kim J.H."/>
            <person name="Oh H.-M."/>
        </authorList>
    </citation>
    <scope>NUCLEOTIDE SEQUENCE [LARGE SCALE GENOMIC DNA]</scope>
    <source>
        <strain evidence="2">PAMC 26633</strain>
    </source>
</reference>
<evidence type="ECO:0000313" key="2">
    <source>
        <dbReference type="Proteomes" id="UP000214720"/>
    </source>
</evidence>
<evidence type="ECO:0000313" key="1">
    <source>
        <dbReference type="EMBL" id="OXC75962.1"/>
    </source>
</evidence>
<dbReference type="EMBL" id="MTHB01000159">
    <property type="protein sequence ID" value="OXC75962.1"/>
    <property type="molecule type" value="Genomic_DNA"/>
</dbReference>
<organism evidence="1 2">
    <name type="scientific">Caballeronia sordidicola</name>
    <name type="common">Burkholderia sordidicola</name>
    <dbReference type="NCBI Taxonomy" id="196367"/>
    <lineage>
        <taxon>Bacteria</taxon>
        <taxon>Pseudomonadati</taxon>
        <taxon>Pseudomonadota</taxon>
        <taxon>Betaproteobacteria</taxon>
        <taxon>Burkholderiales</taxon>
        <taxon>Burkholderiaceae</taxon>
        <taxon>Caballeronia</taxon>
    </lineage>
</organism>
<proteinExistence type="predicted"/>
<dbReference type="AlphaFoldDB" id="A0A226WXR0"/>
<dbReference type="Proteomes" id="UP000214720">
    <property type="component" value="Unassembled WGS sequence"/>
</dbReference>